<dbReference type="EMBL" id="LJQO01000450">
    <property type="protein sequence ID" value="KPX62036.1"/>
    <property type="molecule type" value="Genomic_DNA"/>
</dbReference>
<gene>
    <name evidence="1" type="ORF">ALO53_200069</name>
</gene>
<evidence type="ECO:0000313" key="2">
    <source>
        <dbReference type="Proteomes" id="UP000050469"/>
    </source>
</evidence>
<evidence type="ECO:0000313" key="1">
    <source>
        <dbReference type="EMBL" id="KPX62036.1"/>
    </source>
</evidence>
<comment type="caution">
    <text evidence="1">The sequence shown here is derived from an EMBL/GenBank/DDBJ whole genome shotgun (WGS) entry which is preliminary data.</text>
</comment>
<name>A0A0P9SSI9_PSEA0</name>
<proteinExistence type="predicted"/>
<protein>
    <submittedName>
        <fullName evidence="1">Trig protein</fullName>
    </submittedName>
</protein>
<dbReference type="Proteomes" id="UP000050469">
    <property type="component" value="Unassembled WGS sequence"/>
</dbReference>
<sequence length="101" mass="11111">MDFAIAINSAALQPRVLDQTEQSLVVFSACRLRLRQPSVITTGMDFQRQAKPSNGVVARALLDKGVLQPHSLAKYAAAFFKMSRSSVTRLSSARRRRSSAC</sequence>
<reference evidence="1 2" key="1">
    <citation type="submission" date="2015-09" db="EMBL/GenBank/DDBJ databases">
        <title>Genome announcement of multiple Pseudomonas syringae strains.</title>
        <authorList>
            <person name="Thakur S."/>
            <person name="Wang P.W."/>
            <person name="Gong Y."/>
            <person name="Weir B.S."/>
            <person name="Guttman D.S."/>
        </authorList>
    </citation>
    <scope>NUCLEOTIDE SEQUENCE [LARGE SCALE GENOMIC DNA]</scope>
    <source>
        <strain evidence="1 2">ICMP7840</strain>
    </source>
</reference>
<accession>A0A0P9SSI9</accession>
<organism evidence="1 2">
    <name type="scientific">Pseudomonas amygdali pv. photiniae</name>
    <dbReference type="NCBI Taxonomy" id="251724"/>
    <lineage>
        <taxon>Bacteria</taxon>
        <taxon>Pseudomonadati</taxon>
        <taxon>Pseudomonadota</taxon>
        <taxon>Gammaproteobacteria</taxon>
        <taxon>Pseudomonadales</taxon>
        <taxon>Pseudomonadaceae</taxon>
        <taxon>Pseudomonas</taxon>
        <taxon>Pseudomonas amygdali</taxon>
    </lineage>
</organism>
<dbReference type="AlphaFoldDB" id="A0A0P9SSI9"/>